<feature type="compositionally biased region" description="Pro residues" evidence="1">
    <location>
        <begin position="16"/>
        <end position="25"/>
    </location>
</feature>
<dbReference type="KEGG" id="ksn:43587740"/>
<dbReference type="Proteomes" id="UP000322225">
    <property type="component" value="Chromosome 14"/>
</dbReference>
<feature type="region of interest" description="Disordered" evidence="1">
    <location>
        <begin position="1"/>
        <end position="81"/>
    </location>
</feature>
<feature type="compositionally biased region" description="Low complexity" evidence="1">
    <location>
        <begin position="59"/>
        <end position="72"/>
    </location>
</feature>
<feature type="domain" description="Myb-like" evidence="2">
    <location>
        <begin position="80"/>
        <end position="124"/>
    </location>
</feature>
<name>A0AAJ8LSZ7_9TREE</name>
<evidence type="ECO:0000313" key="4">
    <source>
        <dbReference type="Proteomes" id="UP000322225"/>
    </source>
</evidence>
<dbReference type="EMBL" id="CP144064">
    <property type="protein sequence ID" value="WWD22664.1"/>
    <property type="molecule type" value="Genomic_DNA"/>
</dbReference>
<reference evidence="3" key="1">
    <citation type="submission" date="2017-08" db="EMBL/GenBank/DDBJ databases">
        <authorList>
            <person name="Cuomo C."/>
            <person name="Billmyre B."/>
            <person name="Heitman J."/>
        </authorList>
    </citation>
    <scope>NUCLEOTIDE SEQUENCE</scope>
    <source>
        <strain evidence="3">CBS 12478</strain>
    </source>
</reference>
<dbReference type="InterPro" id="IPR001005">
    <property type="entry name" value="SANT/Myb"/>
</dbReference>
<organism evidence="3 4">
    <name type="scientific">Kwoniella shandongensis</name>
    <dbReference type="NCBI Taxonomy" id="1734106"/>
    <lineage>
        <taxon>Eukaryota</taxon>
        <taxon>Fungi</taxon>
        <taxon>Dikarya</taxon>
        <taxon>Basidiomycota</taxon>
        <taxon>Agaricomycotina</taxon>
        <taxon>Tremellomycetes</taxon>
        <taxon>Tremellales</taxon>
        <taxon>Cryptococcaceae</taxon>
        <taxon>Kwoniella</taxon>
    </lineage>
</organism>
<dbReference type="RefSeq" id="XP_031862027.2">
    <property type="nucleotide sequence ID" value="XM_032003614.2"/>
</dbReference>
<dbReference type="InterPro" id="IPR009057">
    <property type="entry name" value="Homeodomain-like_sf"/>
</dbReference>
<dbReference type="SUPFAM" id="SSF46689">
    <property type="entry name" value="Homeodomain-like"/>
    <property type="match status" value="1"/>
</dbReference>
<keyword evidence="4" id="KW-1185">Reference proteome</keyword>
<dbReference type="AlphaFoldDB" id="A0AAJ8LSZ7"/>
<dbReference type="PROSITE" id="PS50090">
    <property type="entry name" value="MYB_LIKE"/>
    <property type="match status" value="1"/>
</dbReference>
<evidence type="ECO:0000256" key="1">
    <source>
        <dbReference type="SAM" id="MobiDB-lite"/>
    </source>
</evidence>
<dbReference type="Gene3D" id="1.10.10.60">
    <property type="entry name" value="Homeodomain-like"/>
    <property type="match status" value="1"/>
</dbReference>
<protein>
    <recommendedName>
        <fullName evidence="2">Myb-like domain-containing protein</fullName>
    </recommendedName>
</protein>
<proteinExistence type="predicted"/>
<accession>A0AAJ8LSZ7</accession>
<dbReference type="CDD" id="cd00167">
    <property type="entry name" value="SANT"/>
    <property type="match status" value="1"/>
</dbReference>
<gene>
    <name evidence="3" type="ORF">CI109_107157</name>
</gene>
<dbReference type="GeneID" id="43587740"/>
<sequence length="135" mass="15207">MPDRTTIVKRSHSLTPPLPPFPSPSPTDIKPEITFTTMTTPDFDFKKPFTSSKKKSKSKITTPSSNKSSTSPGGRKSEGWTPEMRLKLFEKFVELADVKWDEVAIKMGNGYTGKQCREQWQRATGKKIKKALAEE</sequence>
<reference evidence="3" key="2">
    <citation type="submission" date="2024-01" db="EMBL/GenBank/DDBJ databases">
        <title>Comparative genomics of Cryptococcus and Kwoniella reveals pathogenesis evolution and contrasting modes of karyotype evolution via chromosome fusion or intercentromeric recombination.</title>
        <authorList>
            <person name="Coelho M.A."/>
            <person name="David-Palma M."/>
            <person name="Shea T."/>
            <person name="Bowers K."/>
            <person name="McGinley-Smith S."/>
            <person name="Mohammad A.W."/>
            <person name="Gnirke A."/>
            <person name="Yurkov A.M."/>
            <person name="Nowrousian M."/>
            <person name="Sun S."/>
            <person name="Cuomo C.A."/>
            <person name="Heitman J."/>
        </authorList>
    </citation>
    <scope>NUCLEOTIDE SEQUENCE</scope>
    <source>
        <strain evidence="3">CBS 12478</strain>
    </source>
</reference>
<evidence type="ECO:0000313" key="3">
    <source>
        <dbReference type="EMBL" id="WWD22664.1"/>
    </source>
</evidence>
<evidence type="ECO:0000259" key="2">
    <source>
        <dbReference type="PROSITE" id="PS50090"/>
    </source>
</evidence>